<accession>A0ABQ2HQK2</accession>
<comment type="caution">
    <text evidence="2">The sequence shown here is derived from an EMBL/GenBank/DDBJ whole genome shotgun (WGS) entry which is preliminary data.</text>
</comment>
<proteinExistence type="predicted"/>
<feature type="region of interest" description="Disordered" evidence="1">
    <location>
        <begin position="95"/>
        <end position="159"/>
    </location>
</feature>
<keyword evidence="3" id="KW-1185">Reference proteome</keyword>
<dbReference type="Proteomes" id="UP000623461">
    <property type="component" value="Unassembled WGS sequence"/>
</dbReference>
<evidence type="ECO:0000256" key="1">
    <source>
        <dbReference type="SAM" id="MobiDB-lite"/>
    </source>
</evidence>
<evidence type="ECO:0000313" key="2">
    <source>
        <dbReference type="EMBL" id="GGM88751.1"/>
    </source>
</evidence>
<organism evidence="2 3">
    <name type="scientific">Terrabacter tumescens</name>
    <dbReference type="NCBI Taxonomy" id="60443"/>
    <lineage>
        <taxon>Bacteria</taxon>
        <taxon>Bacillati</taxon>
        <taxon>Actinomycetota</taxon>
        <taxon>Actinomycetes</taxon>
        <taxon>Micrococcales</taxon>
        <taxon>Intrasporangiaceae</taxon>
        <taxon>Terrabacter</taxon>
    </lineage>
</organism>
<name>A0ABQ2HQK2_9MICO</name>
<feature type="compositionally biased region" description="Basic and acidic residues" evidence="1">
    <location>
        <begin position="136"/>
        <end position="145"/>
    </location>
</feature>
<dbReference type="EMBL" id="BMNZ01000002">
    <property type="protein sequence ID" value="GGM88751.1"/>
    <property type="molecule type" value="Genomic_DNA"/>
</dbReference>
<gene>
    <name evidence="2" type="ORF">GCM10009721_12320</name>
</gene>
<reference evidence="3" key="1">
    <citation type="journal article" date="2019" name="Int. J. Syst. Evol. Microbiol.">
        <title>The Global Catalogue of Microorganisms (GCM) 10K type strain sequencing project: providing services to taxonomists for standard genome sequencing and annotation.</title>
        <authorList>
            <consortium name="The Broad Institute Genomics Platform"/>
            <consortium name="The Broad Institute Genome Sequencing Center for Infectious Disease"/>
            <person name="Wu L."/>
            <person name="Ma J."/>
        </authorList>
    </citation>
    <scope>NUCLEOTIDE SEQUENCE [LARGE SCALE GENOMIC DNA]</scope>
    <source>
        <strain evidence="3">JCM 1365</strain>
    </source>
</reference>
<evidence type="ECO:0000313" key="3">
    <source>
        <dbReference type="Proteomes" id="UP000623461"/>
    </source>
</evidence>
<feature type="compositionally biased region" description="Low complexity" evidence="1">
    <location>
        <begin position="98"/>
        <end position="120"/>
    </location>
</feature>
<sequence length="291" mass="30120">MSSNARGQDEMLARITELARDAWSAQADFARQSIELGRATLTSEVDPTTAGRAWVEAVSREGARYWKDVGELGLDVAGSLVAIGSRSMARVIADTRSATRSGARAGTQAGTRAETRTGTRAGTGRGPAPGPPSHAAHRDGDRHGAGDAGDLGDPGDADEQSDVVITRPAAESGAAEAHADTGAVAGRAAVTLHGRPGDTATGRVTLSNAHPRARKVLLSAGRLQPDSGRHVELELRLDPDGVTIPAGSEHDVLLEVDLKSDVVRPGERYEGVILVTGGVEAELDVAVVVEE</sequence>
<dbReference type="RefSeq" id="WP_030198399.1">
    <property type="nucleotide sequence ID" value="NZ_BMNZ01000002.1"/>
</dbReference>
<protein>
    <submittedName>
        <fullName evidence="2">Uncharacterized protein</fullName>
    </submittedName>
</protein>